<dbReference type="InterPro" id="IPR033602">
    <property type="entry name" value="CIMAP3"/>
</dbReference>
<dbReference type="PANTHER" id="PTHR31508">
    <property type="entry name" value="PROTEIN PITCHFORK"/>
    <property type="match status" value="1"/>
</dbReference>
<dbReference type="Pfam" id="PF07004">
    <property type="entry name" value="SHIPPO-rpt"/>
    <property type="match status" value="1"/>
</dbReference>
<evidence type="ECO:0000313" key="1">
    <source>
        <dbReference type="EMBL" id="CEK52019.1"/>
    </source>
</evidence>
<dbReference type="GO" id="GO:0031344">
    <property type="term" value="P:regulation of cell projection organization"/>
    <property type="evidence" value="ECO:0007669"/>
    <property type="project" value="TreeGrafter"/>
</dbReference>
<reference evidence="1" key="1">
    <citation type="submission" date="2014-12" db="EMBL/GenBank/DDBJ databases">
        <title>Insight into the proteome of Arion vulgaris.</title>
        <authorList>
            <person name="Aradska J."/>
            <person name="Bulat T."/>
            <person name="Smidak R."/>
            <person name="Sarate P."/>
            <person name="Gangsoo J."/>
            <person name="Sialana F."/>
            <person name="Bilban M."/>
            <person name="Lubec G."/>
        </authorList>
    </citation>
    <scope>NUCLEOTIDE SEQUENCE</scope>
    <source>
        <tissue evidence="1">Skin</tissue>
    </source>
</reference>
<accession>A0A0B6Y7B0</accession>
<feature type="non-terminal residue" evidence="1">
    <location>
        <position position="1"/>
    </location>
</feature>
<dbReference type="AlphaFoldDB" id="A0A0B6Y7B0"/>
<dbReference type="EMBL" id="HACG01005154">
    <property type="protein sequence ID" value="CEK52019.1"/>
    <property type="molecule type" value="Transcribed_RNA"/>
</dbReference>
<name>A0A0B6Y7B0_9EUPU</name>
<dbReference type="GO" id="GO:0008092">
    <property type="term" value="F:cytoskeletal protein binding"/>
    <property type="evidence" value="ECO:0007669"/>
    <property type="project" value="TreeGrafter"/>
</dbReference>
<evidence type="ECO:0008006" key="2">
    <source>
        <dbReference type="Google" id="ProtNLM"/>
    </source>
</evidence>
<dbReference type="InterPro" id="IPR010736">
    <property type="entry name" value="SHIPPO-rpt"/>
</dbReference>
<proteinExistence type="predicted"/>
<gene>
    <name evidence="1" type="primary">ORF15184</name>
</gene>
<protein>
    <recommendedName>
        <fullName evidence="2">Protein pitchfork</fullName>
    </recommendedName>
</protein>
<organism evidence="1">
    <name type="scientific">Arion vulgaris</name>
    <dbReference type="NCBI Taxonomy" id="1028688"/>
    <lineage>
        <taxon>Eukaryota</taxon>
        <taxon>Metazoa</taxon>
        <taxon>Spiralia</taxon>
        <taxon>Lophotrochozoa</taxon>
        <taxon>Mollusca</taxon>
        <taxon>Gastropoda</taxon>
        <taxon>Heterobranchia</taxon>
        <taxon>Euthyneura</taxon>
        <taxon>Panpulmonata</taxon>
        <taxon>Eupulmonata</taxon>
        <taxon>Stylommatophora</taxon>
        <taxon>Helicina</taxon>
        <taxon>Arionoidea</taxon>
        <taxon>Arionidae</taxon>
        <taxon>Arion</taxon>
    </lineage>
</organism>
<sequence length="211" mass="24118">SKLIAVTGYIMAFHLDKMVSNSSDSQIAFMTTKEREMFPLKTAKDKFGNELCPVNGMPHRGPGCYENDKKTGMSYELQKKICSTKGYSLGARTGPRLAKESAFQTPCPTEYQKNLNELKIFEISKQPFEVGADRFPVYKRNIIHVVPGAGTYEHEIHLNRKVQWHQSFGGSPVFLPTVTLRSTIDRNTEKLYSTKGEKKYQRKLAYLKLYY</sequence>
<dbReference type="PANTHER" id="PTHR31508:SF2">
    <property type="entry name" value="PROTEIN PITCHFORK"/>
    <property type="match status" value="1"/>
</dbReference>